<dbReference type="FunFam" id="3.40.50.720:FF:000336">
    <property type="entry name" value="Aldehyde reductase"/>
    <property type="match status" value="1"/>
</dbReference>
<dbReference type="PATRIC" id="fig|1675527.3.peg.2175"/>
<keyword evidence="5" id="KW-1185">Reference proteome</keyword>
<reference evidence="4 5" key="1">
    <citation type="submission" date="2015-06" db="EMBL/GenBank/DDBJ databases">
        <title>Draft genome sequence of an Alphaproteobacteria species associated to the Mediterranean sponge Oscarella lobularis.</title>
        <authorList>
            <person name="Jourda C."/>
            <person name="Santini S."/>
            <person name="Claverie J.-M."/>
        </authorList>
    </citation>
    <scope>NUCLEOTIDE SEQUENCE [LARGE SCALE GENOMIC DNA]</scope>
    <source>
        <strain evidence="4">IGS</strain>
    </source>
</reference>
<dbReference type="InterPro" id="IPR050425">
    <property type="entry name" value="NAD(P)_dehydrat-like"/>
</dbReference>
<dbReference type="GO" id="GO:0045552">
    <property type="term" value="F:dihydroflavanol 4-reductase activity"/>
    <property type="evidence" value="ECO:0007669"/>
    <property type="project" value="UniProtKB-EC"/>
</dbReference>
<dbReference type="STRING" id="1675527.AIOL_002068"/>
<dbReference type="InterPro" id="IPR036291">
    <property type="entry name" value="NAD(P)-bd_dom_sf"/>
</dbReference>
<dbReference type="SUPFAM" id="SSF51735">
    <property type="entry name" value="NAD(P)-binding Rossmann-fold domains"/>
    <property type="match status" value="1"/>
</dbReference>
<dbReference type="PANTHER" id="PTHR10366:SF564">
    <property type="entry name" value="STEROL-4-ALPHA-CARBOXYLATE 3-DEHYDROGENASE, DECARBOXYLATING"/>
    <property type="match status" value="1"/>
</dbReference>
<dbReference type="InterPro" id="IPR001509">
    <property type="entry name" value="Epimerase_deHydtase"/>
</dbReference>
<evidence type="ECO:0000256" key="1">
    <source>
        <dbReference type="ARBA" id="ARBA00023002"/>
    </source>
</evidence>
<dbReference type="Proteomes" id="UP000037178">
    <property type="component" value="Unassembled WGS sequence"/>
</dbReference>
<dbReference type="PANTHER" id="PTHR10366">
    <property type="entry name" value="NAD DEPENDENT EPIMERASE/DEHYDRATASE"/>
    <property type="match status" value="1"/>
</dbReference>
<dbReference type="Pfam" id="PF01370">
    <property type="entry name" value="Epimerase"/>
    <property type="match status" value="1"/>
</dbReference>
<protein>
    <submittedName>
        <fullName evidence="4">Putative dihydroflavonol-4-reductase</fullName>
        <ecNumber evidence="4">1.1.1.219</ecNumber>
    </submittedName>
</protein>
<evidence type="ECO:0000256" key="2">
    <source>
        <dbReference type="ARBA" id="ARBA00023445"/>
    </source>
</evidence>
<comment type="caution">
    <text evidence="4">The sequence shown here is derived from an EMBL/GenBank/DDBJ whole genome shotgun (WGS) entry which is preliminary data.</text>
</comment>
<dbReference type="Gene3D" id="3.40.50.720">
    <property type="entry name" value="NAD(P)-binding Rossmann-like Domain"/>
    <property type="match status" value="1"/>
</dbReference>
<name>A0A0J9E5Q2_9RHOB</name>
<dbReference type="AlphaFoldDB" id="A0A0J9E5Q2"/>
<evidence type="ECO:0000313" key="5">
    <source>
        <dbReference type="Proteomes" id="UP000037178"/>
    </source>
</evidence>
<gene>
    <name evidence="4" type="ORF">AIOL_002068</name>
</gene>
<dbReference type="EC" id="1.1.1.219" evidence="4"/>
<organism evidence="4 5">
    <name type="scientific">Candidatus Rhodobacter oscarellae</name>
    <dbReference type="NCBI Taxonomy" id="1675527"/>
    <lineage>
        <taxon>Bacteria</taxon>
        <taxon>Pseudomonadati</taxon>
        <taxon>Pseudomonadota</taxon>
        <taxon>Alphaproteobacteria</taxon>
        <taxon>Rhodobacterales</taxon>
        <taxon>Rhodobacter group</taxon>
        <taxon>Rhodobacter</taxon>
    </lineage>
</organism>
<evidence type="ECO:0000259" key="3">
    <source>
        <dbReference type="Pfam" id="PF01370"/>
    </source>
</evidence>
<evidence type="ECO:0000313" key="4">
    <source>
        <dbReference type="EMBL" id="KMW57109.1"/>
    </source>
</evidence>
<keyword evidence="1 4" id="KW-0560">Oxidoreductase</keyword>
<dbReference type="EMBL" id="LFTY01000002">
    <property type="protein sequence ID" value="KMW57109.1"/>
    <property type="molecule type" value="Genomic_DNA"/>
</dbReference>
<proteinExistence type="inferred from homology"/>
<dbReference type="CDD" id="cd05227">
    <property type="entry name" value="AR_SDR_e"/>
    <property type="match status" value="1"/>
</dbReference>
<accession>A0A0J9E5Q2</accession>
<sequence>MIQLLEEGYQVRGTVRAPERSGDLLEFFRQRASDPSQVELVKGDLSSDEGWKEAAEGCAYVLHIASPIPLQVPKDRDGLVKPARDGALRVLKAAQAAGCKRVVMTSSIAAIGYGKDKTQTRPYTEEDWTDPDSPELNSYLRSKTLAEMAAWDFVNAAGDGLELTVINPGLILGPALMQDIGTSAEAVKQLMTGQIPMYPRLGYAVVDVRDVARSHILAMTNPEAAGQRIICAGEFCWFEDIGAFLREAYPERRVPTRRMPNWLVRLIAMFNQGLRSNIEDLDRTQRVSNDKMQRILGLKPRGAKEATLATAESLIKLGVVPK</sequence>
<feature type="domain" description="NAD-dependent epimerase/dehydratase" evidence="3">
    <location>
        <begin position="4"/>
        <end position="227"/>
    </location>
</feature>
<comment type="similarity">
    <text evidence="2">Belongs to the NAD(P)-dependent epimerase/dehydratase family. Dihydroflavonol-4-reductase subfamily.</text>
</comment>